<accession>A0A382ERI0</accession>
<gene>
    <name evidence="1" type="ORF">METZ01_LOCUS205816</name>
</gene>
<dbReference type="EMBL" id="UINC01045782">
    <property type="protein sequence ID" value="SVB52962.1"/>
    <property type="molecule type" value="Genomic_DNA"/>
</dbReference>
<evidence type="ECO:0000313" key="1">
    <source>
        <dbReference type="EMBL" id="SVB52962.1"/>
    </source>
</evidence>
<organism evidence="1">
    <name type="scientific">marine metagenome</name>
    <dbReference type="NCBI Taxonomy" id="408172"/>
    <lineage>
        <taxon>unclassified sequences</taxon>
        <taxon>metagenomes</taxon>
        <taxon>ecological metagenomes</taxon>
    </lineage>
</organism>
<protein>
    <submittedName>
        <fullName evidence="1">Uncharacterized protein</fullName>
    </submittedName>
</protein>
<dbReference type="AlphaFoldDB" id="A0A382ERI0"/>
<name>A0A382ERI0_9ZZZZ</name>
<proteinExistence type="predicted"/>
<feature type="non-terminal residue" evidence="1">
    <location>
        <position position="1"/>
    </location>
</feature>
<sequence length="241" mass="28720">VPRKKRNWELEYKGIHNVPEQFFYQFDNTLLFSNNLLETPSVTTNRTLRGDVVDKIFKWGKDNKITKTKVMDWVDLINPITDLLRIPKETRKELFSDYKETQIVKLKQSIDAIEKAEKILYNDEIRLYPLVEPLLNQKMIYKIVLKTLMKRQTGEHQLLYDLLMPVVDRLEEHGLSDYRIRKVIDNLMLVFEYDGEAVGQSVLKYKKKPYFPKKIIDMINEAGKQRYQRLHEALKKQLDSI</sequence>
<reference evidence="1" key="1">
    <citation type="submission" date="2018-05" db="EMBL/GenBank/DDBJ databases">
        <authorList>
            <person name="Lanie J.A."/>
            <person name="Ng W.-L."/>
            <person name="Kazmierczak K.M."/>
            <person name="Andrzejewski T.M."/>
            <person name="Davidsen T.M."/>
            <person name="Wayne K.J."/>
            <person name="Tettelin H."/>
            <person name="Glass J.I."/>
            <person name="Rusch D."/>
            <person name="Podicherti R."/>
            <person name="Tsui H.-C.T."/>
            <person name="Winkler M.E."/>
        </authorList>
    </citation>
    <scope>NUCLEOTIDE SEQUENCE</scope>
</reference>